<organism evidence="3 4">
    <name type="scientific">Guyanagaster necrorhizus</name>
    <dbReference type="NCBI Taxonomy" id="856835"/>
    <lineage>
        <taxon>Eukaryota</taxon>
        <taxon>Fungi</taxon>
        <taxon>Dikarya</taxon>
        <taxon>Basidiomycota</taxon>
        <taxon>Agaricomycotina</taxon>
        <taxon>Agaricomycetes</taxon>
        <taxon>Agaricomycetidae</taxon>
        <taxon>Agaricales</taxon>
        <taxon>Marasmiineae</taxon>
        <taxon>Physalacriaceae</taxon>
        <taxon>Guyanagaster</taxon>
    </lineage>
</organism>
<dbReference type="EMBL" id="MU250581">
    <property type="protein sequence ID" value="KAG7439909.1"/>
    <property type="molecule type" value="Genomic_DNA"/>
</dbReference>
<evidence type="ECO:0000313" key="3">
    <source>
        <dbReference type="EMBL" id="KAG7439909.1"/>
    </source>
</evidence>
<keyword evidence="2" id="KW-0472">Membrane</keyword>
<dbReference type="GeneID" id="66101951"/>
<comment type="caution">
    <text evidence="3">The sequence shown here is derived from an EMBL/GenBank/DDBJ whole genome shotgun (WGS) entry which is preliminary data.</text>
</comment>
<feature type="transmembrane region" description="Helical" evidence="2">
    <location>
        <begin position="48"/>
        <end position="65"/>
    </location>
</feature>
<gene>
    <name evidence="3" type="ORF">BT62DRAFT_1081294</name>
</gene>
<evidence type="ECO:0000256" key="2">
    <source>
        <dbReference type="SAM" id="Phobius"/>
    </source>
</evidence>
<feature type="compositionally biased region" description="Basic and acidic residues" evidence="1">
    <location>
        <begin position="72"/>
        <end position="83"/>
    </location>
</feature>
<proteinExistence type="predicted"/>
<accession>A0A9P8ALP1</accession>
<evidence type="ECO:0000313" key="4">
    <source>
        <dbReference type="Proteomes" id="UP000812287"/>
    </source>
</evidence>
<protein>
    <submittedName>
        <fullName evidence="3">Uncharacterized protein</fullName>
    </submittedName>
</protein>
<dbReference type="AlphaFoldDB" id="A0A9P8ALP1"/>
<keyword evidence="2" id="KW-0812">Transmembrane</keyword>
<dbReference type="Proteomes" id="UP000812287">
    <property type="component" value="Unassembled WGS sequence"/>
</dbReference>
<evidence type="ECO:0000256" key="1">
    <source>
        <dbReference type="SAM" id="MobiDB-lite"/>
    </source>
</evidence>
<keyword evidence="2" id="KW-1133">Transmembrane helix</keyword>
<reference evidence="3" key="1">
    <citation type="submission" date="2020-11" db="EMBL/GenBank/DDBJ databases">
        <title>Adaptations for nitrogen fixation in a non-lichenized fungal sporocarp promotes dispersal by wood-feeding termites.</title>
        <authorList>
            <consortium name="DOE Joint Genome Institute"/>
            <person name="Koch R.A."/>
            <person name="Yoon G."/>
            <person name="Arayal U."/>
            <person name="Lail K."/>
            <person name="Amirebrahimi M."/>
            <person name="Labutti K."/>
            <person name="Lipzen A."/>
            <person name="Riley R."/>
            <person name="Barry K."/>
            <person name="Henrissat B."/>
            <person name="Grigoriev I.V."/>
            <person name="Herr J.R."/>
            <person name="Aime M.C."/>
        </authorList>
    </citation>
    <scope>NUCLEOTIDE SEQUENCE</scope>
    <source>
        <strain evidence="3">MCA 3950</strain>
    </source>
</reference>
<feature type="region of interest" description="Disordered" evidence="1">
    <location>
        <begin position="72"/>
        <end position="97"/>
    </location>
</feature>
<sequence>MGSSQSTSEFSYTGTIHDYHPDNDKRSVFDWPGDNNDCTSRTGIRFDILWGVTVLLLVLVVLRQWHRDRRTYKGIEQEHRPATDDLESQKNIANNAR</sequence>
<keyword evidence="4" id="KW-1185">Reference proteome</keyword>
<dbReference type="RefSeq" id="XP_043033409.1">
    <property type="nucleotide sequence ID" value="XM_043179657.1"/>
</dbReference>
<name>A0A9P8ALP1_9AGAR</name>